<feature type="domain" description="Methyl-accepting transducer" evidence="5">
    <location>
        <begin position="271"/>
        <end position="500"/>
    </location>
</feature>
<evidence type="ECO:0000259" key="5">
    <source>
        <dbReference type="PROSITE" id="PS50111"/>
    </source>
</evidence>
<dbReference type="SMART" id="SM00283">
    <property type="entry name" value="MA"/>
    <property type="match status" value="1"/>
</dbReference>
<dbReference type="CDD" id="cd06225">
    <property type="entry name" value="HAMP"/>
    <property type="match status" value="1"/>
</dbReference>
<dbReference type="Proteomes" id="UP001500279">
    <property type="component" value="Unassembled WGS sequence"/>
</dbReference>
<dbReference type="CDD" id="cd19411">
    <property type="entry name" value="MCP2201-like_sensor"/>
    <property type="match status" value="1"/>
</dbReference>
<evidence type="ECO:0000313" key="8">
    <source>
        <dbReference type="Proteomes" id="UP001500279"/>
    </source>
</evidence>
<evidence type="ECO:0000259" key="6">
    <source>
        <dbReference type="PROSITE" id="PS50885"/>
    </source>
</evidence>
<name>A0ABP3UPZ7_9BURK</name>
<organism evidence="7 8">
    <name type="scientific">Ideonella azotifigens</name>
    <dbReference type="NCBI Taxonomy" id="513160"/>
    <lineage>
        <taxon>Bacteria</taxon>
        <taxon>Pseudomonadati</taxon>
        <taxon>Pseudomonadota</taxon>
        <taxon>Betaproteobacteria</taxon>
        <taxon>Burkholderiales</taxon>
        <taxon>Sphaerotilaceae</taxon>
        <taxon>Ideonella</taxon>
    </lineage>
</organism>
<keyword evidence="3" id="KW-0807">Transducer</keyword>
<keyword evidence="8" id="KW-1185">Reference proteome</keyword>
<keyword evidence="1" id="KW-0488">Methylation</keyword>
<dbReference type="InterPro" id="IPR003660">
    <property type="entry name" value="HAMP_dom"/>
</dbReference>
<dbReference type="Gene3D" id="1.10.287.950">
    <property type="entry name" value="Methyl-accepting chemotaxis protein"/>
    <property type="match status" value="1"/>
</dbReference>
<dbReference type="SMART" id="SM00304">
    <property type="entry name" value="HAMP"/>
    <property type="match status" value="1"/>
</dbReference>
<comment type="similarity">
    <text evidence="2">Belongs to the methyl-accepting chemotaxis (MCP) protein family.</text>
</comment>
<dbReference type="InterPro" id="IPR004089">
    <property type="entry name" value="MCPsignal_dom"/>
</dbReference>
<evidence type="ECO:0000256" key="3">
    <source>
        <dbReference type="PROSITE-ProRule" id="PRU00284"/>
    </source>
</evidence>
<evidence type="ECO:0000256" key="1">
    <source>
        <dbReference type="ARBA" id="ARBA00022481"/>
    </source>
</evidence>
<dbReference type="Pfam" id="PF00672">
    <property type="entry name" value="HAMP"/>
    <property type="match status" value="1"/>
</dbReference>
<dbReference type="PROSITE" id="PS50111">
    <property type="entry name" value="CHEMOTAXIS_TRANSDUC_2"/>
    <property type="match status" value="1"/>
</dbReference>
<accession>A0ABP3UPZ7</accession>
<comment type="caution">
    <text evidence="7">The sequence shown here is derived from an EMBL/GenBank/DDBJ whole genome shotgun (WGS) entry which is preliminary data.</text>
</comment>
<evidence type="ECO:0000256" key="4">
    <source>
        <dbReference type="SAM" id="Coils"/>
    </source>
</evidence>
<proteinExistence type="inferred from homology"/>
<dbReference type="RefSeq" id="WP_170200948.1">
    <property type="nucleotide sequence ID" value="NZ_BAAAEW010000002.1"/>
</dbReference>
<dbReference type="PANTHER" id="PTHR43531">
    <property type="entry name" value="PROTEIN ICFG"/>
    <property type="match status" value="1"/>
</dbReference>
<dbReference type="SUPFAM" id="SSF58104">
    <property type="entry name" value="Methyl-accepting chemotaxis protein (MCP) signaling domain"/>
    <property type="match status" value="1"/>
</dbReference>
<feature type="domain" description="HAMP" evidence="6">
    <location>
        <begin position="213"/>
        <end position="266"/>
    </location>
</feature>
<feature type="coiled-coil region" evidence="4">
    <location>
        <begin position="254"/>
        <end position="281"/>
    </location>
</feature>
<dbReference type="EMBL" id="BAAAEW010000002">
    <property type="protein sequence ID" value="GAA0740272.1"/>
    <property type="molecule type" value="Genomic_DNA"/>
</dbReference>
<protein>
    <submittedName>
        <fullName evidence="7">Methyl-accepting chemotaxis protein</fullName>
    </submittedName>
</protein>
<dbReference type="PROSITE" id="PS50885">
    <property type="entry name" value="HAMP"/>
    <property type="match status" value="1"/>
</dbReference>
<dbReference type="PANTHER" id="PTHR43531:SF14">
    <property type="entry name" value="METHYL-ACCEPTING CHEMOTAXIS PROTEIN I-RELATED"/>
    <property type="match status" value="1"/>
</dbReference>
<dbReference type="CDD" id="cd11386">
    <property type="entry name" value="MCP_signal"/>
    <property type="match status" value="1"/>
</dbReference>
<sequence>MISLLLKFRLRARLSLCLAGVTLLMALASAVGAWRLRVLSDVAAELGGVAAERALLARELHAIVEISSFRAEALLVSDDKALATRVGADRKRTSERSAELRKRLESLLDDAQSLALMKQIDAAGNQFRDVRTALVKRDAEGSHVSTEEIEQKLRPAAAAYAKAVDELAKHEASLVEEKRADAVASARTGEALLLAGVVAGLLASALLGWALTVSILRPLQQAQALARRVADGDLTPQRWDSRSPDEVTALVTELQGMQAMLARLVGEVQQASEQIGTASREVATGNLDLSQRTEQTASNLQQTASAMEQLTGTVQQSAESARQANALAGSATSVAARGGEVVGQVVTTMNSISASSRKIADIIGVIDGIAFQTNILALNAAVEAARAGEQGRGFAVVASEVRSLAQRSAGAAREIKSLIGASVESVESGARLVQNAGETMGEIVSSVQRVDHIIREISHAASEQSTGIGEIGRSVNQLDQMTQQNAALVEESAAAAQSLKDQAQRLADVTARFRVAA</sequence>
<dbReference type="Pfam" id="PF00015">
    <property type="entry name" value="MCPsignal"/>
    <property type="match status" value="1"/>
</dbReference>
<gene>
    <name evidence="7" type="ORF">GCM10009107_01760</name>
</gene>
<dbReference type="InterPro" id="IPR051310">
    <property type="entry name" value="MCP_chemotaxis"/>
</dbReference>
<keyword evidence="4" id="KW-0175">Coiled coil</keyword>
<reference evidence="8" key="1">
    <citation type="journal article" date="2019" name="Int. J. Syst. Evol. Microbiol.">
        <title>The Global Catalogue of Microorganisms (GCM) 10K type strain sequencing project: providing services to taxonomists for standard genome sequencing and annotation.</title>
        <authorList>
            <consortium name="The Broad Institute Genomics Platform"/>
            <consortium name="The Broad Institute Genome Sequencing Center for Infectious Disease"/>
            <person name="Wu L."/>
            <person name="Ma J."/>
        </authorList>
    </citation>
    <scope>NUCLEOTIDE SEQUENCE [LARGE SCALE GENOMIC DNA]</scope>
    <source>
        <strain evidence="8">JCM 15503</strain>
    </source>
</reference>
<evidence type="ECO:0000256" key="2">
    <source>
        <dbReference type="ARBA" id="ARBA00029447"/>
    </source>
</evidence>
<evidence type="ECO:0000313" key="7">
    <source>
        <dbReference type="EMBL" id="GAA0740272.1"/>
    </source>
</evidence>
<dbReference type="InterPro" id="IPR047347">
    <property type="entry name" value="YvaQ-like_sensor"/>
</dbReference>